<keyword evidence="2" id="KW-0808">Transferase</keyword>
<dbReference type="PANTHER" id="PTHR10434">
    <property type="entry name" value="1-ACYL-SN-GLYCEROL-3-PHOSPHATE ACYLTRANSFERASE"/>
    <property type="match status" value="1"/>
</dbReference>
<evidence type="ECO:0000256" key="1">
    <source>
        <dbReference type="ARBA" id="ARBA00005189"/>
    </source>
</evidence>
<dbReference type="AlphaFoldDB" id="A0AAW9S1H8"/>
<dbReference type="RefSeq" id="WP_346819556.1">
    <property type="nucleotide sequence ID" value="NZ_JBDKWZ010000001.1"/>
</dbReference>
<evidence type="ECO:0000256" key="3">
    <source>
        <dbReference type="ARBA" id="ARBA00023315"/>
    </source>
</evidence>
<sequence>MKLIKAMIHWVRSLLEQDPFGNYLLIKRFAISVLGIVTYPRLAITNHLKVEGTEHLEGLPDNNVLFLSNHQTYFADVIAFYHIFSSVKWGFKNSIRFPVYLLAPRAKSYYIAASETMEKGGVLPKLFSYGGAIKVERSWRANGANVKRTVDKGAEDKVNSALQHGWVVSFPQGTTSPYAPIRKGTGFFIKKFQPIVIPVVINGFRRAFDKKGLFFKKRNTTLSVRFKPPVHIDYKASVEEIVKVIEREIEQEVIEDKNPPK</sequence>
<gene>
    <name evidence="5" type="ORF">AAG747_02565</name>
</gene>
<evidence type="ECO:0000259" key="4">
    <source>
        <dbReference type="SMART" id="SM00563"/>
    </source>
</evidence>
<dbReference type="InterPro" id="IPR002123">
    <property type="entry name" value="Plipid/glycerol_acylTrfase"/>
</dbReference>
<dbReference type="EMBL" id="JBDKWZ010000001">
    <property type="protein sequence ID" value="MEN7546774.1"/>
    <property type="molecule type" value="Genomic_DNA"/>
</dbReference>
<dbReference type="CDD" id="cd07989">
    <property type="entry name" value="LPLAT_AGPAT-like"/>
    <property type="match status" value="1"/>
</dbReference>
<comment type="caution">
    <text evidence="5">The sequence shown here is derived from an EMBL/GenBank/DDBJ whole genome shotgun (WGS) entry which is preliminary data.</text>
</comment>
<dbReference type="PANTHER" id="PTHR10434:SF11">
    <property type="entry name" value="1-ACYL-SN-GLYCEROL-3-PHOSPHATE ACYLTRANSFERASE"/>
    <property type="match status" value="1"/>
</dbReference>
<evidence type="ECO:0000256" key="2">
    <source>
        <dbReference type="ARBA" id="ARBA00022679"/>
    </source>
</evidence>
<dbReference type="SMART" id="SM00563">
    <property type="entry name" value="PlsC"/>
    <property type="match status" value="1"/>
</dbReference>
<protein>
    <submittedName>
        <fullName evidence="5">Lysophospholipid acyltransferase family protein</fullName>
    </submittedName>
</protein>
<dbReference type="SUPFAM" id="SSF69593">
    <property type="entry name" value="Glycerol-3-phosphate (1)-acyltransferase"/>
    <property type="match status" value="1"/>
</dbReference>
<dbReference type="Proteomes" id="UP001403385">
    <property type="component" value="Unassembled WGS sequence"/>
</dbReference>
<proteinExistence type="predicted"/>
<keyword evidence="3 5" id="KW-0012">Acyltransferase</keyword>
<evidence type="ECO:0000313" key="6">
    <source>
        <dbReference type="Proteomes" id="UP001403385"/>
    </source>
</evidence>
<reference evidence="5 6" key="1">
    <citation type="submission" date="2024-04" db="EMBL/GenBank/DDBJ databases">
        <title>Novel genus in family Flammeovirgaceae.</title>
        <authorList>
            <person name="Nguyen T.H."/>
            <person name="Vuong T.Q."/>
            <person name="Le H."/>
            <person name="Kim S.-G."/>
        </authorList>
    </citation>
    <scope>NUCLEOTIDE SEQUENCE [LARGE SCALE GENOMIC DNA]</scope>
    <source>
        <strain evidence="5 6">JCM 23209</strain>
    </source>
</reference>
<accession>A0AAW9S1H8</accession>
<keyword evidence="6" id="KW-1185">Reference proteome</keyword>
<comment type="pathway">
    <text evidence="1">Lipid metabolism.</text>
</comment>
<dbReference type="Pfam" id="PF01553">
    <property type="entry name" value="Acyltransferase"/>
    <property type="match status" value="1"/>
</dbReference>
<dbReference type="GO" id="GO:0003841">
    <property type="term" value="F:1-acylglycerol-3-phosphate O-acyltransferase activity"/>
    <property type="evidence" value="ECO:0007669"/>
    <property type="project" value="TreeGrafter"/>
</dbReference>
<evidence type="ECO:0000313" key="5">
    <source>
        <dbReference type="EMBL" id="MEN7546774.1"/>
    </source>
</evidence>
<feature type="domain" description="Phospholipid/glycerol acyltransferase" evidence="4">
    <location>
        <begin position="64"/>
        <end position="204"/>
    </location>
</feature>
<organism evidence="5 6">
    <name type="scientific">Rapidithrix thailandica</name>
    <dbReference type="NCBI Taxonomy" id="413964"/>
    <lineage>
        <taxon>Bacteria</taxon>
        <taxon>Pseudomonadati</taxon>
        <taxon>Bacteroidota</taxon>
        <taxon>Cytophagia</taxon>
        <taxon>Cytophagales</taxon>
        <taxon>Flammeovirgaceae</taxon>
        <taxon>Rapidithrix</taxon>
    </lineage>
</organism>
<name>A0AAW9S1H8_9BACT</name>
<dbReference type="GO" id="GO:0006654">
    <property type="term" value="P:phosphatidic acid biosynthetic process"/>
    <property type="evidence" value="ECO:0007669"/>
    <property type="project" value="TreeGrafter"/>
</dbReference>